<evidence type="ECO:0000256" key="1">
    <source>
        <dbReference type="SAM" id="SignalP"/>
    </source>
</evidence>
<evidence type="ECO:0000313" key="2">
    <source>
        <dbReference type="EMBL" id="SNT72146.1"/>
    </source>
</evidence>
<accession>A0A239PQF8</accession>
<feature type="chain" id="PRO_5012828347" evidence="1">
    <location>
        <begin position="22"/>
        <end position="152"/>
    </location>
</feature>
<feature type="signal peptide" evidence="1">
    <location>
        <begin position="1"/>
        <end position="21"/>
    </location>
</feature>
<dbReference type="AlphaFoldDB" id="A0A239PQF8"/>
<dbReference type="Proteomes" id="UP000198346">
    <property type="component" value="Unassembled WGS sequence"/>
</dbReference>
<dbReference type="Pfam" id="PF10722">
    <property type="entry name" value="YbjN"/>
    <property type="match status" value="1"/>
</dbReference>
<gene>
    <name evidence="2" type="ORF">SAMN06297382_1180</name>
</gene>
<dbReference type="EMBL" id="FZQA01000002">
    <property type="protein sequence ID" value="SNT72146.1"/>
    <property type="molecule type" value="Genomic_DNA"/>
</dbReference>
<dbReference type="OrthoDB" id="33037at2"/>
<keyword evidence="1" id="KW-0732">Signal</keyword>
<sequence length="152" mass="16177">MRTFFGALIAAALVFSPLCQAAAGGVSKGQIADLLSDQGYSVREDFQPNAIAVFVGDHVVVVAIDGPDGDISYITYPPGVSIRQVGHEFLSRFNSEVKFGRAYVDRDGDIAIQMDRNAAGGVSLANVESDFDVFLLLISKFLSDLESRAASA</sequence>
<organism evidence="2 3">
    <name type="scientific">Amphiplicatus metriothermophilus</name>
    <dbReference type="NCBI Taxonomy" id="1519374"/>
    <lineage>
        <taxon>Bacteria</taxon>
        <taxon>Pseudomonadati</taxon>
        <taxon>Pseudomonadota</taxon>
        <taxon>Alphaproteobacteria</taxon>
        <taxon>Parvularculales</taxon>
        <taxon>Parvularculaceae</taxon>
        <taxon>Amphiplicatus</taxon>
    </lineage>
</organism>
<name>A0A239PQF8_9PROT</name>
<proteinExistence type="predicted"/>
<reference evidence="2 3" key="1">
    <citation type="submission" date="2017-07" db="EMBL/GenBank/DDBJ databases">
        <authorList>
            <person name="Sun Z.S."/>
            <person name="Albrecht U."/>
            <person name="Echele G."/>
            <person name="Lee C.C."/>
        </authorList>
    </citation>
    <scope>NUCLEOTIDE SEQUENCE [LARGE SCALE GENOMIC DNA]</scope>
    <source>
        <strain evidence="2 3">CGMCC 1.12710</strain>
    </source>
</reference>
<keyword evidence="3" id="KW-1185">Reference proteome</keyword>
<dbReference type="RefSeq" id="WP_089411667.1">
    <property type="nucleotide sequence ID" value="NZ_FZQA01000002.1"/>
</dbReference>
<evidence type="ECO:0000313" key="3">
    <source>
        <dbReference type="Proteomes" id="UP000198346"/>
    </source>
</evidence>
<dbReference type="InterPro" id="IPR019660">
    <property type="entry name" value="Put_sensory_transdc_reg_YbjN"/>
</dbReference>
<protein>
    <submittedName>
        <fullName evidence="2">Putative sensory transduction regulator</fullName>
    </submittedName>
</protein>